<feature type="domain" description="Acyl-CoA dehydrogenase/oxidase N-terminal" evidence="14">
    <location>
        <begin position="91"/>
        <end position="189"/>
    </location>
</feature>
<evidence type="ECO:0000256" key="4">
    <source>
        <dbReference type="ARBA" id="ARBA00012033"/>
    </source>
</evidence>
<name>A0A538THK9_UNCEI</name>
<dbReference type="Pfam" id="PF02770">
    <property type="entry name" value="Acyl-CoA_dh_M"/>
    <property type="match status" value="1"/>
</dbReference>
<dbReference type="InterPro" id="IPR013786">
    <property type="entry name" value="AcylCoA_DH/ox_N"/>
</dbReference>
<dbReference type="FunFam" id="1.20.140.10:FF:000009">
    <property type="entry name" value="Acyl-CoA dehydrogenase"/>
    <property type="match status" value="1"/>
</dbReference>
<gene>
    <name evidence="16" type="ORF">E6K79_10650</name>
</gene>
<comment type="caution">
    <text evidence="16">The sequence shown here is derived from an EMBL/GenBank/DDBJ whole genome shotgun (WGS) entry which is preliminary data.</text>
</comment>
<dbReference type="Gene3D" id="1.10.540.10">
    <property type="entry name" value="Acyl-CoA dehydrogenase/oxidase, N-terminal domain"/>
    <property type="match status" value="1"/>
</dbReference>
<sequence length="759" mass="82389">MLWLVLVLIALALVFAVPPLRVRTVTRWLMPMVAGALPRMGETERIALEAGTVWWEAELFSGRPRWRKLLDFRPKALTERERAFLDGPVNELCAMVKDWDVIRGGDLSPQAWEFLKKQRFFGMIIPEEFGGLGFSAAAHSAVIAKLSSRSVTAAVTAMVPNSLGPAELLLRYGTDAQKRHYLPRLASGDEIPCFALTEPEAGSDATALQSTGIVCRGTYEGREVLGMRLHWSKRYITLAPVATVLGLAFRLHDPDRLLGGSEDLGITCALLPTHLPGIRIGERHDPLGVPFQNGPTHGENVFAPLDFIIGGSAMAGKGWRMLMDCLAAGRGISLPSLAVGASELAARTTSDYASVREQFGLPIGRFEGIEEPLARIGGQTYMMDAARKLTLGAIDSEQKPAVVSAIVKRYLTEGMRSVVNDAMDIQAGAAVCRGPRNILAAAYASVPVGITVEGANILTRTLIIYGQGAIRCHPFVQEEMRAIAARDLAAFDRAFFGHLGHVLGTAIRAKWLAWTGSLFAPHPVSGPAGPLFAKLSRYSAAFALISDAAMATLGGTLKRRERLSGRLADALAWMYLGSAALKRFVDDGQPARDLPFARWSAAHALYEIETALRGVLDNFPNRPAAWILRLMLFPPGSRRRGPNDRLSAAVAHSLLTDRDAVERLTADIFFPPPEEEGLGRLEAAYRKVAAAASIERKVKQAIRAKTIAEVEGDALYDAALRAGVITEAERCHAREAAAARRDAIQVDAFDAAEYRGLRR</sequence>
<dbReference type="AlphaFoldDB" id="A0A538THK9"/>
<keyword evidence="9" id="KW-0560">Oxidoreductase</keyword>
<evidence type="ECO:0000259" key="14">
    <source>
        <dbReference type="Pfam" id="PF02771"/>
    </source>
</evidence>
<evidence type="ECO:0000256" key="1">
    <source>
        <dbReference type="ARBA" id="ARBA00001974"/>
    </source>
</evidence>
<feature type="domain" description="Acyl-CoA dehydrogenase C-terminal bacterial-type" evidence="15">
    <location>
        <begin position="470"/>
        <end position="749"/>
    </location>
</feature>
<dbReference type="GO" id="GO:0033539">
    <property type="term" value="P:fatty acid beta-oxidation using acyl-CoA dehydrogenase"/>
    <property type="evidence" value="ECO:0007669"/>
    <property type="project" value="InterPro"/>
</dbReference>
<dbReference type="GO" id="GO:0005737">
    <property type="term" value="C:cytoplasm"/>
    <property type="evidence" value="ECO:0007669"/>
    <property type="project" value="TreeGrafter"/>
</dbReference>
<evidence type="ECO:0000256" key="10">
    <source>
        <dbReference type="ARBA" id="ARBA00047882"/>
    </source>
</evidence>
<evidence type="ECO:0000259" key="15">
    <source>
        <dbReference type="Pfam" id="PF09317"/>
    </source>
</evidence>
<dbReference type="InterPro" id="IPR037069">
    <property type="entry name" value="AcylCoA_DH/ox_N_sf"/>
</dbReference>
<dbReference type="Pfam" id="PF09317">
    <property type="entry name" value="ACDH_C"/>
    <property type="match status" value="1"/>
</dbReference>
<evidence type="ECO:0000313" key="17">
    <source>
        <dbReference type="Proteomes" id="UP000317691"/>
    </source>
</evidence>
<comment type="catalytic activity">
    <reaction evidence="11">
        <text>a long-chain 2,3-saturated fatty acyl-CoA + oxidized [electron-transfer flavoprotein] + H(+) = a long-chain (2E)-enoyl-CoA + reduced [electron-transfer flavoprotein]</text>
        <dbReference type="Rhea" id="RHEA:17721"/>
        <dbReference type="Rhea" id="RHEA-COMP:10685"/>
        <dbReference type="Rhea" id="RHEA-COMP:10686"/>
        <dbReference type="ChEBI" id="CHEBI:15378"/>
        <dbReference type="ChEBI" id="CHEBI:57692"/>
        <dbReference type="ChEBI" id="CHEBI:58307"/>
        <dbReference type="ChEBI" id="CHEBI:83721"/>
        <dbReference type="ChEBI" id="CHEBI:83727"/>
        <dbReference type="EC" id="1.3.8.8"/>
    </reaction>
</comment>
<proteinExistence type="inferred from homology"/>
<dbReference type="InterPro" id="IPR036250">
    <property type="entry name" value="AcylCo_DH-like_C"/>
</dbReference>
<dbReference type="UniPathway" id="UPA00659"/>
<evidence type="ECO:0000256" key="6">
    <source>
        <dbReference type="ARBA" id="ARBA00020144"/>
    </source>
</evidence>
<comment type="catalytic activity">
    <reaction evidence="10">
        <text>a medium-chain 2,3-saturated fatty acyl-CoA + oxidized [electron-transfer flavoprotein] + H(+) = a medium-chain (2E)-enoyl-CoA + reduced [electron-transfer flavoprotein]</text>
        <dbReference type="Rhea" id="RHEA:14477"/>
        <dbReference type="Rhea" id="RHEA-COMP:10685"/>
        <dbReference type="Rhea" id="RHEA-COMP:10686"/>
        <dbReference type="ChEBI" id="CHEBI:15378"/>
        <dbReference type="ChEBI" id="CHEBI:57692"/>
        <dbReference type="ChEBI" id="CHEBI:58307"/>
        <dbReference type="ChEBI" id="CHEBI:83723"/>
        <dbReference type="ChEBI" id="CHEBI:83726"/>
        <dbReference type="EC" id="1.3.8.7"/>
    </reaction>
</comment>
<evidence type="ECO:0000259" key="13">
    <source>
        <dbReference type="Pfam" id="PF02770"/>
    </source>
</evidence>
<evidence type="ECO:0000313" key="16">
    <source>
        <dbReference type="EMBL" id="TMQ63098.1"/>
    </source>
</evidence>
<organism evidence="16 17">
    <name type="scientific">Eiseniibacteriota bacterium</name>
    <dbReference type="NCBI Taxonomy" id="2212470"/>
    <lineage>
        <taxon>Bacteria</taxon>
        <taxon>Candidatus Eiseniibacteriota</taxon>
    </lineage>
</organism>
<dbReference type="InterPro" id="IPR006091">
    <property type="entry name" value="Acyl-CoA_Oxase/DH_mid-dom"/>
</dbReference>
<evidence type="ECO:0000256" key="2">
    <source>
        <dbReference type="ARBA" id="ARBA00005005"/>
    </source>
</evidence>
<comment type="similarity">
    <text evidence="3">Belongs to the acyl-CoA dehydrogenase family.</text>
</comment>
<keyword evidence="8" id="KW-0274">FAD</keyword>
<keyword evidence="7" id="KW-0285">Flavoprotein</keyword>
<evidence type="ECO:0000259" key="12">
    <source>
        <dbReference type="Pfam" id="PF00441"/>
    </source>
</evidence>
<dbReference type="PROSITE" id="PS00072">
    <property type="entry name" value="ACYL_COA_DH_1"/>
    <property type="match status" value="1"/>
</dbReference>
<dbReference type="InterPro" id="IPR009100">
    <property type="entry name" value="AcylCoA_DH/oxidase_NM_dom_sf"/>
</dbReference>
<dbReference type="InterPro" id="IPR050741">
    <property type="entry name" value="Acyl-CoA_dehydrogenase"/>
</dbReference>
<dbReference type="InterPro" id="IPR006089">
    <property type="entry name" value="Acyl-CoA_DH_CS"/>
</dbReference>
<dbReference type="GO" id="GO:0050660">
    <property type="term" value="F:flavin adenine dinucleotide binding"/>
    <property type="evidence" value="ECO:0007669"/>
    <property type="project" value="InterPro"/>
</dbReference>
<evidence type="ECO:0000256" key="3">
    <source>
        <dbReference type="ARBA" id="ARBA00009347"/>
    </source>
</evidence>
<dbReference type="InterPro" id="IPR046373">
    <property type="entry name" value="Acyl-CoA_Oxase/DH_mid-dom_sf"/>
</dbReference>
<comment type="pathway">
    <text evidence="2">Lipid metabolism; fatty acid beta-oxidation.</text>
</comment>
<dbReference type="SUPFAM" id="SSF47203">
    <property type="entry name" value="Acyl-CoA dehydrogenase C-terminal domain-like"/>
    <property type="match status" value="1"/>
</dbReference>
<evidence type="ECO:0000256" key="7">
    <source>
        <dbReference type="ARBA" id="ARBA00022630"/>
    </source>
</evidence>
<evidence type="ECO:0000256" key="11">
    <source>
        <dbReference type="ARBA" id="ARBA00049247"/>
    </source>
</evidence>
<dbReference type="Pfam" id="PF00441">
    <property type="entry name" value="Acyl-CoA_dh_1"/>
    <property type="match status" value="1"/>
</dbReference>
<dbReference type="SUPFAM" id="SSF56645">
    <property type="entry name" value="Acyl-CoA dehydrogenase NM domain-like"/>
    <property type="match status" value="1"/>
</dbReference>
<dbReference type="EC" id="1.3.8.8" evidence="5"/>
<dbReference type="NCBIfam" id="NF009586">
    <property type="entry name" value="PRK13026.1"/>
    <property type="match status" value="1"/>
</dbReference>
<dbReference type="PANTHER" id="PTHR48083">
    <property type="entry name" value="MEDIUM-CHAIN SPECIFIC ACYL-COA DEHYDROGENASE, MITOCHONDRIAL-RELATED"/>
    <property type="match status" value="1"/>
</dbReference>
<feature type="domain" description="Acyl-CoA dehydrogenase/oxidase C-terminal" evidence="12">
    <location>
        <begin position="316"/>
        <end position="463"/>
    </location>
</feature>
<dbReference type="PANTHER" id="PTHR48083:SF33">
    <property type="entry name" value="ACYL-COENZYME A DEHYDROGENASE"/>
    <property type="match status" value="1"/>
</dbReference>
<dbReference type="Gene3D" id="2.40.110.10">
    <property type="entry name" value="Butyryl-CoA Dehydrogenase, subunit A, domain 2"/>
    <property type="match status" value="1"/>
</dbReference>
<dbReference type="InterPro" id="IPR015396">
    <property type="entry name" value="FadE_C"/>
</dbReference>
<dbReference type="GO" id="GO:0004466">
    <property type="term" value="F:long-chain fatty acyl-CoA dehydrogenase activity"/>
    <property type="evidence" value="ECO:0007669"/>
    <property type="project" value="UniProtKB-EC"/>
</dbReference>
<evidence type="ECO:0000256" key="9">
    <source>
        <dbReference type="ARBA" id="ARBA00023002"/>
    </source>
</evidence>
<feature type="domain" description="Acyl-CoA oxidase/dehydrogenase middle" evidence="13">
    <location>
        <begin position="193"/>
        <end position="292"/>
    </location>
</feature>
<dbReference type="EC" id="1.3.8.7" evidence="4"/>
<evidence type="ECO:0000256" key="5">
    <source>
        <dbReference type="ARBA" id="ARBA00012040"/>
    </source>
</evidence>
<dbReference type="Proteomes" id="UP000317691">
    <property type="component" value="Unassembled WGS sequence"/>
</dbReference>
<dbReference type="Pfam" id="PF02771">
    <property type="entry name" value="Acyl-CoA_dh_N"/>
    <property type="match status" value="1"/>
</dbReference>
<dbReference type="GO" id="GO:0070991">
    <property type="term" value="F:medium-chain fatty acyl-CoA dehydrogenase activity"/>
    <property type="evidence" value="ECO:0007669"/>
    <property type="project" value="UniProtKB-EC"/>
</dbReference>
<comment type="cofactor">
    <cofactor evidence="1">
        <name>FAD</name>
        <dbReference type="ChEBI" id="CHEBI:57692"/>
    </cofactor>
</comment>
<dbReference type="EMBL" id="VBOZ01000033">
    <property type="protein sequence ID" value="TMQ63098.1"/>
    <property type="molecule type" value="Genomic_DNA"/>
</dbReference>
<evidence type="ECO:0000256" key="8">
    <source>
        <dbReference type="ARBA" id="ARBA00022827"/>
    </source>
</evidence>
<dbReference type="InterPro" id="IPR009075">
    <property type="entry name" value="AcylCo_DH/oxidase_C"/>
</dbReference>
<protein>
    <recommendedName>
        <fullName evidence="6">Acyl-coenzyme A dehydrogenase</fullName>
        <ecNumber evidence="4">1.3.8.7</ecNumber>
        <ecNumber evidence="5">1.3.8.8</ecNumber>
    </recommendedName>
</protein>
<accession>A0A538THK9</accession>
<dbReference type="NCBIfam" id="NF007000">
    <property type="entry name" value="PRK09463.1"/>
    <property type="match status" value="1"/>
</dbReference>
<reference evidence="16 17" key="1">
    <citation type="journal article" date="2019" name="Nat. Microbiol.">
        <title>Mediterranean grassland soil C-N compound turnover is dependent on rainfall and depth, and is mediated by genomically divergent microorganisms.</title>
        <authorList>
            <person name="Diamond S."/>
            <person name="Andeer P.F."/>
            <person name="Li Z."/>
            <person name="Crits-Christoph A."/>
            <person name="Burstein D."/>
            <person name="Anantharaman K."/>
            <person name="Lane K.R."/>
            <person name="Thomas B.C."/>
            <person name="Pan C."/>
            <person name="Northen T.R."/>
            <person name="Banfield J.F."/>
        </authorList>
    </citation>
    <scope>NUCLEOTIDE SEQUENCE [LARGE SCALE GENOMIC DNA]</scope>
    <source>
        <strain evidence="16">WS_9</strain>
    </source>
</reference>
<dbReference type="Gene3D" id="1.20.140.10">
    <property type="entry name" value="Butyryl-CoA Dehydrogenase, subunit A, domain 3"/>
    <property type="match status" value="1"/>
</dbReference>